<dbReference type="OrthoDB" id="5205528at2759"/>
<dbReference type="CDD" id="cd09171">
    <property type="entry name" value="PLDc_vPLD6_like"/>
    <property type="match status" value="1"/>
</dbReference>
<dbReference type="InterPro" id="IPR001736">
    <property type="entry name" value="PLipase_D/transphosphatidylase"/>
</dbReference>
<feature type="compositionally biased region" description="Low complexity" evidence="6">
    <location>
        <begin position="98"/>
        <end position="109"/>
    </location>
</feature>
<feature type="compositionally biased region" description="Basic residues" evidence="6">
    <location>
        <begin position="176"/>
        <end position="191"/>
    </location>
</feature>
<comment type="similarity">
    <text evidence="4">Belongs to the phospholipase D family. MitoPLD/Zucchini subfamily.</text>
</comment>
<dbReference type="PANTHER" id="PTHR43856">
    <property type="entry name" value="CARDIOLIPIN HYDROLASE"/>
    <property type="match status" value="1"/>
</dbReference>
<dbReference type="PANTHER" id="PTHR43856:SF1">
    <property type="entry name" value="MITOCHONDRIAL CARDIOLIPIN HYDROLASE"/>
    <property type="match status" value="1"/>
</dbReference>
<dbReference type="Pfam" id="PF13091">
    <property type="entry name" value="PLDc_2"/>
    <property type="match status" value="1"/>
</dbReference>
<evidence type="ECO:0000256" key="4">
    <source>
        <dbReference type="ARBA" id="ARBA00038012"/>
    </source>
</evidence>
<gene>
    <name evidence="8" type="ORF">INT44_002307</name>
</gene>
<evidence type="ECO:0000256" key="3">
    <source>
        <dbReference type="ARBA" id="ARBA00023098"/>
    </source>
</evidence>
<organism evidence="8 9">
    <name type="scientific">Umbelopsis vinacea</name>
    <dbReference type="NCBI Taxonomy" id="44442"/>
    <lineage>
        <taxon>Eukaryota</taxon>
        <taxon>Fungi</taxon>
        <taxon>Fungi incertae sedis</taxon>
        <taxon>Mucoromycota</taxon>
        <taxon>Mucoromycotina</taxon>
        <taxon>Umbelopsidomycetes</taxon>
        <taxon>Umbelopsidales</taxon>
        <taxon>Umbelopsidaceae</taxon>
        <taxon>Umbelopsis</taxon>
    </lineage>
</organism>
<evidence type="ECO:0000259" key="7">
    <source>
        <dbReference type="PROSITE" id="PS50035"/>
    </source>
</evidence>
<sequence>MSVEEAKKLNFNDLLSKTMHSASYIASEPDFRKAMTTEFNSTLASKSSSPSNTLRTVEQMFDAASQVCHNSGDRDVVNWLRTTVLLAVKQGFDETGGSPSKPKSSSSSSAVKRKSNKYEEDGFIVPDDADKIEHNQLGASDDDYEPPSDEDDDEYVPTDEDAVVPGTKPSSPKSSPRGKRGSGQKGAKKSTKVAEDGLNHSKKSGDVFPSKDDSGRSEKQQQMQNYHQMSFPKGSFIQAYFFPSKESYSAFLSALNTARSTLDICVFSITDDDTADALIAAKKRGVKIRIITDDQQAAIKGADASRLSKDYGIPYKTDHTQGYMHNKFAIIDHQLMINGSFNWSKGARFKNKENIIITNIKSCIDDFDKQFDELWSAF</sequence>
<dbReference type="Gene3D" id="3.30.870.10">
    <property type="entry name" value="Endonuclease Chain A"/>
    <property type="match status" value="1"/>
</dbReference>
<dbReference type="EMBL" id="JAEPRA010000005">
    <property type="protein sequence ID" value="KAG2185514.1"/>
    <property type="molecule type" value="Genomic_DNA"/>
</dbReference>
<keyword evidence="1" id="KW-0378">Hydrolase</keyword>
<evidence type="ECO:0000256" key="5">
    <source>
        <dbReference type="ARBA" id="ARBA00040549"/>
    </source>
</evidence>
<dbReference type="PROSITE" id="PS50035">
    <property type="entry name" value="PLD"/>
    <property type="match status" value="1"/>
</dbReference>
<proteinExistence type="inferred from homology"/>
<evidence type="ECO:0000313" key="8">
    <source>
        <dbReference type="EMBL" id="KAG2185514.1"/>
    </source>
</evidence>
<dbReference type="InterPro" id="IPR025202">
    <property type="entry name" value="PLD-like_dom"/>
</dbReference>
<dbReference type="InterPro" id="IPR051406">
    <property type="entry name" value="PLD_domain"/>
</dbReference>
<name>A0A8H7UNR1_9FUNG</name>
<dbReference type="Proteomes" id="UP000612746">
    <property type="component" value="Unassembled WGS sequence"/>
</dbReference>
<dbReference type="AlphaFoldDB" id="A0A8H7UNR1"/>
<keyword evidence="2" id="KW-0442">Lipid degradation</keyword>
<evidence type="ECO:0000256" key="2">
    <source>
        <dbReference type="ARBA" id="ARBA00022963"/>
    </source>
</evidence>
<feature type="domain" description="PLD phosphodiesterase" evidence="7">
    <location>
        <begin position="320"/>
        <end position="347"/>
    </location>
</feature>
<feature type="compositionally biased region" description="Low complexity" evidence="6">
    <location>
        <begin position="165"/>
        <end position="175"/>
    </location>
</feature>
<protein>
    <recommendedName>
        <fullName evidence="5">Mitochondrial cardiolipin hydrolase</fullName>
    </recommendedName>
</protein>
<evidence type="ECO:0000256" key="6">
    <source>
        <dbReference type="SAM" id="MobiDB-lite"/>
    </source>
</evidence>
<keyword evidence="9" id="KW-1185">Reference proteome</keyword>
<dbReference type="SMART" id="SM00155">
    <property type="entry name" value="PLDc"/>
    <property type="match status" value="1"/>
</dbReference>
<evidence type="ECO:0000313" key="9">
    <source>
        <dbReference type="Proteomes" id="UP000612746"/>
    </source>
</evidence>
<feature type="compositionally biased region" description="Basic and acidic residues" evidence="6">
    <location>
        <begin position="192"/>
        <end position="219"/>
    </location>
</feature>
<dbReference type="SUPFAM" id="SSF56024">
    <property type="entry name" value="Phospholipase D/nuclease"/>
    <property type="match status" value="1"/>
</dbReference>
<feature type="compositionally biased region" description="Acidic residues" evidence="6">
    <location>
        <begin position="140"/>
        <end position="162"/>
    </location>
</feature>
<feature type="region of interest" description="Disordered" evidence="6">
    <location>
        <begin position="92"/>
        <end position="225"/>
    </location>
</feature>
<keyword evidence="3" id="KW-0443">Lipid metabolism</keyword>
<accession>A0A8H7UNR1</accession>
<dbReference type="GO" id="GO:0016042">
    <property type="term" value="P:lipid catabolic process"/>
    <property type="evidence" value="ECO:0007669"/>
    <property type="project" value="UniProtKB-KW"/>
</dbReference>
<comment type="caution">
    <text evidence="8">The sequence shown here is derived from an EMBL/GenBank/DDBJ whole genome shotgun (WGS) entry which is preliminary data.</text>
</comment>
<reference evidence="8" key="1">
    <citation type="submission" date="2020-12" db="EMBL/GenBank/DDBJ databases">
        <title>Metabolic potential, ecology and presence of endohyphal bacteria is reflected in genomic diversity of Mucoromycotina.</title>
        <authorList>
            <person name="Muszewska A."/>
            <person name="Okrasinska A."/>
            <person name="Steczkiewicz K."/>
            <person name="Drgas O."/>
            <person name="Orlowska M."/>
            <person name="Perlinska-Lenart U."/>
            <person name="Aleksandrzak-Piekarczyk T."/>
            <person name="Szatraj K."/>
            <person name="Zielenkiewicz U."/>
            <person name="Pilsyk S."/>
            <person name="Malc E."/>
            <person name="Mieczkowski P."/>
            <person name="Kruszewska J.S."/>
            <person name="Biernat P."/>
            <person name="Pawlowska J."/>
        </authorList>
    </citation>
    <scope>NUCLEOTIDE SEQUENCE</scope>
    <source>
        <strain evidence="8">WA0000051536</strain>
    </source>
</reference>
<evidence type="ECO:0000256" key="1">
    <source>
        <dbReference type="ARBA" id="ARBA00022801"/>
    </source>
</evidence>
<dbReference type="GO" id="GO:0016891">
    <property type="term" value="F:RNA endonuclease activity producing 5'-phosphomonoesters, hydrolytic mechanism"/>
    <property type="evidence" value="ECO:0007669"/>
    <property type="project" value="TreeGrafter"/>
</dbReference>